<dbReference type="AlphaFoldDB" id="A0A5C4JFL4"/>
<reference evidence="1 2" key="1">
    <citation type="submission" date="2019-05" db="EMBL/GenBank/DDBJ databases">
        <title>Draft genome sequence of Actinomadura sp. 14C53.</title>
        <authorList>
            <person name="Saricaoglu S."/>
            <person name="Isik K."/>
        </authorList>
    </citation>
    <scope>NUCLEOTIDE SEQUENCE [LARGE SCALE GENOMIC DNA]</scope>
    <source>
        <strain evidence="1 2">14C53</strain>
    </source>
</reference>
<dbReference type="OrthoDB" id="4761743at2"/>
<protein>
    <submittedName>
        <fullName evidence="1">Uncharacterized protein</fullName>
    </submittedName>
</protein>
<dbReference type="Proteomes" id="UP000309174">
    <property type="component" value="Unassembled WGS sequence"/>
</dbReference>
<evidence type="ECO:0000313" key="1">
    <source>
        <dbReference type="EMBL" id="TMR03397.1"/>
    </source>
</evidence>
<organism evidence="1 2">
    <name type="scientific">Actinomadura soli</name>
    <dbReference type="NCBI Taxonomy" id="2508997"/>
    <lineage>
        <taxon>Bacteria</taxon>
        <taxon>Bacillati</taxon>
        <taxon>Actinomycetota</taxon>
        <taxon>Actinomycetes</taxon>
        <taxon>Streptosporangiales</taxon>
        <taxon>Thermomonosporaceae</taxon>
        <taxon>Actinomadura</taxon>
    </lineage>
</organism>
<accession>A0A5C4JFL4</accession>
<comment type="caution">
    <text evidence="1">The sequence shown here is derived from an EMBL/GenBank/DDBJ whole genome shotgun (WGS) entry which is preliminary data.</text>
</comment>
<evidence type="ECO:0000313" key="2">
    <source>
        <dbReference type="Proteomes" id="UP000309174"/>
    </source>
</evidence>
<dbReference type="RefSeq" id="WP_138644948.1">
    <property type="nucleotide sequence ID" value="NZ_VCKW01000041.1"/>
</dbReference>
<keyword evidence="2" id="KW-1185">Reference proteome</keyword>
<name>A0A5C4JFL4_9ACTN</name>
<dbReference type="EMBL" id="VCKW01000041">
    <property type="protein sequence ID" value="TMR03397.1"/>
    <property type="molecule type" value="Genomic_DNA"/>
</dbReference>
<sequence length="137" mass="15332">MTLTPARQRNAVSGGMALGLILNKRASLPHNKVALDLSFEGAWESWPYRSKFPQVARDLANGTDGIVAMTRADEDKHTAGVLYWKVDGPALRIATRDPDWAPDNPEDLAYAAKRIGDEVPLEGWRKLAKEFIDRFER</sequence>
<proteinExistence type="predicted"/>
<gene>
    <name evidence="1" type="ORF">ETD83_10855</name>
</gene>